<accession>A0ACC2RG35</accession>
<evidence type="ECO:0000313" key="2">
    <source>
        <dbReference type="Proteomes" id="UP001165960"/>
    </source>
</evidence>
<evidence type="ECO:0000313" key="1">
    <source>
        <dbReference type="EMBL" id="KAJ9049051.1"/>
    </source>
</evidence>
<dbReference type="Proteomes" id="UP001165960">
    <property type="component" value="Unassembled WGS sequence"/>
</dbReference>
<organism evidence="1 2">
    <name type="scientific">Entomophthora muscae</name>
    <dbReference type="NCBI Taxonomy" id="34485"/>
    <lineage>
        <taxon>Eukaryota</taxon>
        <taxon>Fungi</taxon>
        <taxon>Fungi incertae sedis</taxon>
        <taxon>Zoopagomycota</taxon>
        <taxon>Entomophthoromycotina</taxon>
        <taxon>Entomophthoromycetes</taxon>
        <taxon>Entomophthorales</taxon>
        <taxon>Entomophthoraceae</taxon>
        <taxon>Entomophthora</taxon>
    </lineage>
</organism>
<keyword evidence="2" id="KW-1185">Reference proteome</keyword>
<comment type="caution">
    <text evidence="1">The sequence shown here is derived from an EMBL/GenBank/DDBJ whole genome shotgun (WGS) entry which is preliminary data.</text>
</comment>
<name>A0ACC2RG35_9FUNG</name>
<dbReference type="EMBL" id="QTSX02007283">
    <property type="protein sequence ID" value="KAJ9049051.1"/>
    <property type="molecule type" value="Genomic_DNA"/>
</dbReference>
<reference evidence="1" key="1">
    <citation type="submission" date="2022-04" db="EMBL/GenBank/DDBJ databases">
        <title>Genome of the entomopathogenic fungus Entomophthora muscae.</title>
        <authorList>
            <person name="Elya C."/>
            <person name="Lovett B.R."/>
            <person name="Lee E."/>
            <person name="Macias A.M."/>
            <person name="Hajek A.E."/>
            <person name="De Bivort B.L."/>
            <person name="Kasson M.T."/>
            <person name="De Fine Licht H.H."/>
            <person name="Stajich J.E."/>
        </authorList>
    </citation>
    <scope>NUCLEOTIDE SEQUENCE</scope>
    <source>
        <strain evidence="1">Berkeley</strain>
    </source>
</reference>
<gene>
    <name evidence="1" type="ORF">DSO57_1028665</name>
</gene>
<sequence length="305" mass="35194">MTSHLQELIAIYYPHYIPTSTTNSPPPTTLNHLNILPYTCCNSTYHHHTTALSHYFKDHFTSVVNNYKPTTPNPCSHFKDIGNSNIPIIHRTAFFLNSLTNQPTNPKQFRPAPHSKAPLDFTNPYSSALAMAYDYLATKNTHEYHEFISLLQLHTKNTKLTSNHLFICWAHFQYPSLKLTLKPPYHQPLFQCQEPACGKIYKQIAGLQYHISRNHSKLPPVTNTTSLTCPFTPCSKTYQSTTGMRNHLKKFHLQPHHFEQDIHTKHTPATCPILPCNYTFKDQAKLRLHILKSHFWSFSSLQKSE</sequence>
<protein>
    <submittedName>
        <fullName evidence="1">Uncharacterized protein</fullName>
    </submittedName>
</protein>
<proteinExistence type="predicted"/>